<evidence type="ECO:0000313" key="2">
    <source>
        <dbReference type="EMBL" id="KAK2160544.1"/>
    </source>
</evidence>
<name>A0AAD9JWX1_9ANNE</name>
<reference evidence="2" key="1">
    <citation type="journal article" date="2023" name="Mol. Biol. Evol.">
        <title>Third-Generation Sequencing Reveals the Adaptive Role of the Epigenome in Three Deep-Sea Polychaetes.</title>
        <authorList>
            <person name="Perez M."/>
            <person name="Aroh O."/>
            <person name="Sun Y."/>
            <person name="Lan Y."/>
            <person name="Juniper S.K."/>
            <person name="Young C.R."/>
            <person name="Angers B."/>
            <person name="Qian P.Y."/>
        </authorList>
    </citation>
    <scope>NUCLEOTIDE SEQUENCE</scope>
    <source>
        <strain evidence="2">P08H-3</strain>
    </source>
</reference>
<dbReference type="GO" id="GO:0005634">
    <property type="term" value="C:nucleus"/>
    <property type="evidence" value="ECO:0007669"/>
    <property type="project" value="TreeGrafter"/>
</dbReference>
<dbReference type="EMBL" id="JAODUP010000131">
    <property type="protein sequence ID" value="KAK2160544.1"/>
    <property type="molecule type" value="Genomic_DNA"/>
</dbReference>
<dbReference type="Proteomes" id="UP001208570">
    <property type="component" value="Unassembled WGS sequence"/>
</dbReference>
<sequence>MSPALEAGFTKKLMDLADRGFGLTKQLVLQKTEKLCRLAQLRHPFKEGPKRENVTVVACASAAGVVMPPMFVVKGKTYKSLHSFNTAEAPPNSKWTWQAKAWMEDSLGIEWFREVFLKYCGVQRPQVLLLDQHHSHEVYEMILLARKENIHLITFPPHTTHWLQPLDKGCFASLSKHYRSVCNGFTATSKFQVTFACLFAEAWERSMTPKNVRAGFPVTGICPFSPDICHLFITRRCLWPSVYRLLPNWMLLVEPIELMVVDSSEVSALPCHLQESGPDKPEAWSWNEEKQK</sequence>
<dbReference type="InterPro" id="IPR050863">
    <property type="entry name" value="CenT-Element_Derived"/>
</dbReference>
<dbReference type="PANTHER" id="PTHR19303">
    <property type="entry name" value="TRANSPOSON"/>
    <property type="match status" value="1"/>
</dbReference>
<dbReference type="AlphaFoldDB" id="A0AAD9JWX1"/>
<keyword evidence="3" id="KW-1185">Reference proteome</keyword>
<comment type="caution">
    <text evidence="2">The sequence shown here is derived from an EMBL/GenBank/DDBJ whole genome shotgun (WGS) entry which is preliminary data.</text>
</comment>
<evidence type="ECO:0000259" key="1">
    <source>
        <dbReference type="Pfam" id="PF03184"/>
    </source>
</evidence>
<organism evidence="2 3">
    <name type="scientific">Paralvinella palmiformis</name>
    <dbReference type="NCBI Taxonomy" id="53620"/>
    <lineage>
        <taxon>Eukaryota</taxon>
        <taxon>Metazoa</taxon>
        <taxon>Spiralia</taxon>
        <taxon>Lophotrochozoa</taxon>
        <taxon>Annelida</taxon>
        <taxon>Polychaeta</taxon>
        <taxon>Sedentaria</taxon>
        <taxon>Canalipalpata</taxon>
        <taxon>Terebellida</taxon>
        <taxon>Terebelliformia</taxon>
        <taxon>Alvinellidae</taxon>
        <taxon>Paralvinella</taxon>
    </lineage>
</organism>
<accession>A0AAD9JWX1</accession>
<feature type="domain" description="DDE-1" evidence="1">
    <location>
        <begin position="52"/>
        <end position="181"/>
    </location>
</feature>
<evidence type="ECO:0000313" key="3">
    <source>
        <dbReference type="Proteomes" id="UP001208570"/>
    </source>
</evidence>
<dbReference type="InterPro" id="IPR004875">
    <property type="entry name" value="DDE_SF_endonuclease_dom"/>
</dbReference>
<gene>
    <name evidence="2" type="ORF">LSH36_131g05039</name>
</gene>
<proteinExistence type="predicted"/>
<dbReference type="PANTHER" id="PTHR19303:SF57">
    <property type="entry name" value="HTH CENPB-TYPE DOMAIN-CONTAINING PROTEIN"/>
    <property type="match status" value="1"/>
</dbReference>
<protein>
    <recommendedName>
        <fullName evidence="1">DDE-1 domain-containing protein</fullName>
    </recommendedName>
</protein>
<dbReference type="Pfam" id="PF03184">
    <property type="entry name" value="DDE_1"/>
    <property type="match status" value="1"/>
</dbReference>
<dbReference type="GO" id="GO:0003677">
    <property type="term" value="F:DNA binding"/>
    <property type="evidence" value="ECO:0007669"/>
    <property type="project" value="TreeGrafter"/>
</dbReference>